<sequence>MVILLKNKKRLNFLELLKRIGPGIILTGVVIGPGVITTASMVGASYGYALMWLFIPIAFMGVTFVVASYRITLLTGMPSIKAIRHYFGRTAAIVVGVSTFLSCVFFTIGNISGTGAAMNLLFGIDWKIGAIIMLLVLLYCYFSKNVYSKVEKLILLCIFGMIIAFYISLASVGGPNVSMTLKGMTHWYFPAGSLYLALGFISTHASITTGIYGTYLSKEKEWSKDDLYNGGMLADALAHVIGIIVVSAAIVLVGAIVLHPYNLSISSPTQLSDLLKPFLGTTFAPIIMGIALLAAAFSSLLGNTHRSVVLLNAGFNKPTNLDHKSIQIGAVIVLVISAIISFSYGGSPIELIYISNIATSIATPVAGLLMTMLLFKKDVNKGEKRPYLLQTAMVISYGFCLALIVASIISVF</sequence>
<feature type="transmembrane region" description="Helical" evidence="6">
    <location>
        <begin position="90"/>
        <end position="108"/>
    </location>
</feature>
<feature type="transmembrane region" description="Helical" evidence="6">
    <location>
        <begin position="326"/>
        <end position="345"/>
    </location>
</feature>
<dbReference type="Proteomes" id="UP000285567">
    <property type="component" value="Unassembled WGS sequence"/>
</dbReference>
<accession>A0A418IKC8</accession>
<dbReference type="GO" id="GO:0034755">
    <property type="term" value="P:iron ion transmembrane transport"/>
    <property type="evidence" value="ECO:0007669"/>
    <property type="project" value="TreeGrafter"/>
</dbReference>
<dbReference type="Gene3D" id="1.20.1740.10">
    <property type="entry name" value="Amino acid/polyamine transporter I"/>
    <property type="match status" value="1"/>
</dbReference>
<feature type="transmembrane region" description="Helical" evidence="6">
    <location>
        <begin position="20"/>
        <end position="43"/>
    </location>
</feature>
<keyword evidence="3 6" id="KW-0812">Transmembrane</keyword>
<feature type="transmembrane region" description="Helical" evidence="6">
    <location>
        <begin position="236"/>
        <end position="258"/>
    </location>
</feature>
<dbReference type="InterPro" id="IPR001046">
    <property type="entry name" value="NRAMP_fam"/>
</dbReference>
<keyword evidence="8" id="KW-1185">Reference proteome</keyword>
<comment type="caution">
    <text evidence="7">The sequence shown here is derived from an EMBL/GenBank/DDBJ whole genome shotgun (WGS) entry which is preliminary data.</text>
</comment>
<gene>
    <name evidence="7" type="ORF">BU097_13070</name>
</gene>
<organism evidence="7 8">
    <name type="scientific">Staphylococcus xylosus</name>
    <dbReference type="NCBI Taxonomy" id="1288"/>
    <lineage>
        <taxon>Bacteria</taxon>
        <taxon>Bacillati</taxon>
        <taxon>Bacillota</taxon>
        <taxon>Bacilli</taxon>
        <taxon>Bacillales</taxon>
        <taxon>Staphylococcaceae</taxon>
        <taxon>Staphylococcus</taxon>
    </lineage>
</organism>
<feature type="transmembrane region" description="Helical" evidence="6">
    <location>
        <begin position="49"/>
        <end position="69"/>
    </location>
</feature>
<dbReference type="EMBL" id="QXUL01000092">
    <property type="protein sequence ID" value="RIN07701.1"/>
    <property type="molecule type" value="Genomic_DNA"/>
</dbReference>
<dbReference type="AlphaFoldDB" id="A0A418IKC8"/>
<dbReference type="NCBIfam" id="NF037982">
    <property type="entry name" value="Nramp_1"/>
    <property type="match status" value="1"/>
</dbReference>
<evidence type="ECO:0000256" key="1">
    <source>
        <dbReference type="ARBA" id="ARBA00004141"/>
    </source>
</evidence>
<evidence type="ECO:0000313" key="7">
    <source>
        <dbReference type="EMBL" id="RIN07701.1"/>
    </source>
</evidence>
<keyword evidence="2" id="KW-0813">Transport</keyword>
<evidence type="ECO:0000256" key="2">
    <source>
        <dbReference type="ARBA" id="ARBA00022448"/>
    </source>
</evidence>
<evidence type="ECO:0000313" key="8">
    <source>
        <dbReference type="Proteomes" id="UP000285567"/>
    </source>
</evidence>
<keyword evidence="4 6" id="KW-1133">Transmembrane helix</keyword>
<comment type="subcellular location">
    <subcellularLocation>
        <location evidence="1">Membrane</location>
        <topology evidence="1">Multi-pass membrane protein</topology>
    </subcellularLocation>
</comment>
<protein>
    <submittedName>
        <fullName evidence="7">Metal ABC transporter</fullName>
    </submittedName>
</protein>
<keyword evidence="5 6" id="KW-0472">Membrane</keyword>
<dbReference type="GO" id="GO:0005886">
    <property type="term" value="C:plasma membrane"/>
    <property type="evidence" value="ECO:0007669"/>
    <property type="project" value="TreeGrafter"/>
</dbReference>
<dbReference type="Pfam" id="PF01566">
    <property type="entry name" value="Nramp"/>
    <property type="match status" value="1"/>
</dbReference>
<feature type="transmembrane region" description="Helical" evidence="6">
    <location>
        <begin position="194"/>
        <end position="215"/>
    </location>
</feature>
<name>A0A418IKC8_STAXY</name>
<dbReference type="PANTHER" id="PTHR11706:SF33">
    <property type="entry name" value="NATURAL RESISTANCE-ASSOCIATED MACROPHAGE PROTEIN 2"/>
    <property type="match status" value="1"/>
</dbReference>
<feature type="transmembrane region" description="Helical" evidence="6">
    <location>
        <begin position="120"/>
        <end position="141"/>
    </location>
</feature>
<feature type="transmembrane region" description="Helical" evidence="6">
    <location>
        <begin position="278"/>
        <end position="301"/>
    </location>
</feature>
<feature type="transmembrane region" description="Helical" evidence="6">
    <location>
        <begin position="387"/>
        <end position="409"/>
    </location>
</feature>
<reference evidence="7 8" key="1">
    <citation type="journal article" date="2016" name="Front. Microbiol.">
        <title>Comprehensive Phylogenetic Analysis of Bovine Non-aureus Staphylococci Species Based on Whole-Genome Sequencing.</title>
        <authorList>
            <person name="Naushad S."/>
            <person name="Barkema H.W."/>
            <person name="Luby C."/>
            <person name="Condas L.A."/>
            <person name="Nobrega D.B."/>
            <person name="Carson D.A."/>
            <person name="De Buck J."/>
        </authorList>
    </citation>
    <scope>NUCLEOTIDE SEQUENCE [LARGE SCALE GENOMIC DNA]</scope>
    <source>
        <strain evidence="7 8">SNUC 102</strain>
    </source>
</reference>
<dbReference type="OrthoDB" id="141480at2"/>
<evidence type="ECO:0000256" key="5">
    <source>
        <dbReference type="ARBA" id="ARBA00023136"/>
    </source>
</evidence>
<evidence type="ECO:0000256" key="3">
    <source>
        <dbReference type="ARBA" id="ARBA00022692"/>
    </source>
</evidence>
<proteinExistence type="predicted"/>
<evidence type="ECO:0000256" key="6">
    <source>
        <dbReference type="SAM" id="Phobius"/>
    </source>
</evidence>
<dbReference type="GO" id="GO:0015086">
    <property type="term" value="F:cadmium ion transmembrane transporter activity"/>
    <property type="evidence" value="ECO:0007669"/>
    <property type="project" value="TreeGrafter"/>
</dbReference>
<dbReference type="GO" id="GO:0005384">
    <property type="term" value="F:manganese ion transmembrane transporter activity"/>
    <property type="evidence" value="ECO:0007669"/>
    <property type="project" value="TreeGrafter"/>
</dbReference>
<feature type="transmembrane region" description="Helical" evidence="6">
    <location>
        <begin position="351"/>
        <end position="375"/>
    </location>
</feature>
<evidence type="ECO:0000256" key="4">
    <source>
        <dbReference type="ARBA" id="ARBA00022989"/>
    </source>
</evidence>
<feature type="transmembrane region" description="Helical" evidence="6">
    <location>
        <begin position="153"/>
        <end position="174"/>
    </location>
</feature>
<dbReference type="PANTHER" id="PTHR11706">
    <property type="entry name" value="SOLUTE CARRIER PROTEIN FAMILY 11 MEMBER"/>
    <property type="match status" value="1"/>
</dbReference>